<dbReference type="SUPFAM" id="SSF55729">
    <property type="entry name" value="Acyl-CoA N-acyltransferases (Nat)"/>
    <property type="match status" value="1"/>
</dbReference>
<organism evidence="4 5">
    <name type="scientific">Mycolicibacterium sphagni</name>
    <dbReference type="NCBI Taxonomy" id="1786"/>
    <lineage>
        <taxon>Bacteria</taxon>
        <taxon>Bacillati</taxon>
        <taxon>Actinomycetota</taxon>
        <taxon>Actinomycetes</taxon>
        <taxon>Mycobacteriales</taxon>
        <taxon>Mycobacteriaceae</taxon>
        <taxon>Mycolicibacterium</taxon>
    </lineage>
</organism>
<feature type="domain" description="N-acetyltransferase" evidence="3">
    <location>
        <begin position="2"/>
        <end position="165"/>
    </location>
</feature>
<dbReference type="PANTHER" id="PTHR43877:SF1">
    <property type="entry name" value="ACETYLTRANSFERASE"/>
    <property type="match status" value="1"/>
</dbReference>
<name>A0ABX2JNR2_9MYCO</name>
<protein>
    <submittedName>
        <fullName evidence="4">GNAT family N-acetyltransferase</fullName>
    </submittedName>
</protein>
<evidence type="ECO:0000313" key="5">
    <source>
        <dbReference type="Proteomes" id="UP000708347"/>
    </source>
</evidence>
<dbReference type="Pfam" id="PF00583">
    <property type="entry name" value="Acetyltransf_1"/>
    <property type="match status" value="1"/>
</dbReference>
<keyword evidence="1" id="KW-0808">Transferase</keyword>
<evidence type="ECO:0000313" key="4">
    <source>
        <dbReference type="EMBL" id="NTY59110.1"/>
    </source>
</evidence>
<reference evidence="4 5" key="1">
    <citation type="submission" date="2019-05" db="EMBL/GenBank/DDBJ databases">
        <title>Mycolicibacterium sphagni ENV482 genome assembly.</title>
        <authorList>
            <person name="Chen W."/>
            <person name="Faulkner N.W."/>
            <person name="Hyman M.R."/>
        </authorList>
    </citation>
    <scope>NUCLEOTIDE SEQUENCE [LARGE SCALE GENOMIC DNA]</scope>
    <source>
        <strain evidence="4 5">ENV482</strain>
    </source>
</reference>
<dbReference type="Proteomes" id="UP000708347">
    <property type="component" value="Unassembled WGS sequence"/>
</dbReference>
<gene>
    <name evidence="4" type="ORF">FEG63_06015</name>
</gene>
<accession>A0ABX2JNR2</accession>
<keyword evidence="2" id="KW-0012">Acyltransferase</keyword>
<keyword evidence="5" id="KW-1185">Reference proteome</keyword>
<dbReference type="CDD" id="cd04301">
    <property type="entry name" value="NAT_SF"/>
    <property type="match status" value="1"/>
</dbReference>
<dbReference type="PROSITE" id="PS51186">
    <property type="entry name" value="GNAT"/>
    <property type="match status" value="1"/>
</dbReference>
<dbReference type="Gene3D" id="3.40.630.30">
    <property type="match status" value="1"/>
</dbReference>
<comment type="caution">
    <text evidence="4">The sequence shown here is derived from an EMBL/GenBank/DDBJ whole genome shotgun (WGS) entry which is preliminary data.</text>
</comment>
<evidence type="ECO:0000256" key="2">
    <source>
        <dbReference type="ARBA" id="ARBA00023315"/>
    </source>
</evidence>
<sequence length="171" mass="18829">MVEVRVATADDAMAMARAHVRSWQAGYRGLIAADYLDGLRPAEWARRYSFDPERSGRHTLVAVDGDVLCGHVTFGGSRDDELADSAEVWALYVDPPRWGTGISSALMLAACASLAKAGHEHAFLWVLSTNVRARRFYERMGWTADGCERTDVIGGTTVDEVRYVTSLGRHP</sequence>
<dbReference type="EMBL" id="VBSB01000004">
    <property type="protein sequence ID" value="NTY59110.1"/>
    <property type="molecule type" value="Genomic_DNA"/>
</dbReference>
<evidence type="ECO:0000259" key="3">
    <source>
        <dbReference type="PROSITE" id="PS51186"/>
    </source>
</evidence>
<dbReference type="InterPro" id="IPR050832">
    <property type="entry name" value="Bact_Acetyltransf"/>
</dbReference>
<proteinExistence type="predicted"/>
<dbReference type="InterPro" id="IPR016181">
    <property type="entry name" value="Acyl_CoA_acyltransferase"/>
</dbReference>
<evidence type="ECO:0000256" key="1">
    <source>
        <dbReference type="ARBA" id="ARBA00022679"/>
    </source>
</evidence>
<dbReference type="PANTHER" id="PTHR43877">
    <property type="entry name" value="AMINOALKYLPHOSPHONATE N-ACETYLTRANSFERASE-RELATED-RELATED"/>
    <property type="match status" value="1"/>
</dbReference>
<dbReference type="RefSeq" id="WP_174397041.1">
    <property type="nucleotide sequence ID" value="NZ_VBSB01000004.1"/>
</dbReference>
<dbReference type="InterPro" id="IPR000182">
    <property type="entry name" value="GNAT_dom"/>
</dbReference>